<dbReference type="RefSeq" id="XP_049137313.1">
    <property type="nucleotide sequence ID" value="XM_049281356.1"/>
</dbReference>
<gene>
    <name evidence="1" type="ORF">CLUP02_02324</name>
</gene>
<evidence type="ECO:0000313" key="2">
    <source>
        <dbReference type="Proteomes" id="UP000830671"/>
    </source>
</evidence>
<dbReference type="KEGG" id="clup:CLUP02_02324"/>
<sequence length="222" mass="25671">MPALISLACDYKNLESSTEPFKFSHNVLIRTQPYLTAQKQRSLNESSFPSFEVTVIEEEKQISYWIVCRGNLRGICNARWVLKNLEILKCIHDLDLGLERIFSILISIIDCTESKSGTASKFPLSNSLTDRPRRPEMAFLDLTKHDDTHSNFLFYDISMLRNIQDVSALFSSTYNLNMTIHSRYWILNEPYSGGDQDTSRNMDYGNLLYCVVPWLKYLMAMP</sequence>
<proteinExistence type="predicted"/>
<dbReference type="AlphaFoldDB" id="A0A9Q8W9I7"/>
<organism evidence="1 2">
    <name type="scientific">Colletotrichum lupini</name>
    <dbReference type="NCBI Taxonomy" id="145971"/>
    <lineage>
        <taxon>Eukaryota</taxon>
        <taxon>Fungi</taxon>
        <taxon>Dikarya</taxon>
        <taxon>Ascomycota</taxon>
        <taxon>Pezizomycotina</taxon>
        <taxon>Sordariomycetes</taxon>
        <taxon>Hypocreomycetidae</taxon>
        <taxon>Glomerellales</taxon>
        <taxon>Glomerellaceae</taxon>
        <taxon>Colletotrichum</taxon>
        <taxon>Colletotrichum acutatum species complex</taxon>
    </lineage>
</organism>
<keyword evidence="2" id="KW-1185">Reference proteome</keyword>
<accession>A0A9Q8W9I7</accession>
<dbReference type="GeneID" id="73336366"/>
<protein>
    <submittedName>
        <fullName evidence="1">Uncharacterized protein</fullName>
    </submittedName>
</protein>
<dbReference type="Proteomes" id="UP000830671">
    <property type="component" value="Chromosome 1"/>
</dbReference>
<dbReference type="EMBL" id="CP019471">
    <property type="protein sequence ID" value="UQC75668.1"/>
    <property type="molecule type" value="Genomic_DNA"/>
</dbReference>
<reference evidence="1" key="1">
    <citation type="journal article" date="2021" name="Mol. Plant Microbe Interact.">
        <title>Complete Genome Sequence of the Plant-Pathogenic Fungus Colletotrichum lupini.</title>
        <authorList>
            <person name="Baroncelli R."/>
            <person name="Pensec F."/>
            <person name="Da Lio D."/>
            <person name="Boufleur T."/>
            <person name="Vicente I."/>
            <person name="Sarrocco S."/>
            <person name="Picot A."/>
            <person name="Baraldi E."/>
            <person name="Sukno S."/>
            <person name="Thon M."/>
            <person name="Le Floch G."/>
        </authorList>
    </citation>
    <scope>NUCLEOTIDE SEQUENCE</scope>
    <source>
        <strain evidence="1">IMI 504893</strain>
    </source>
</reference>
<evidence type="ECO:0000313" key="1">
    <source>
        <dbReference type="EMBL" id="UQC75668.1"/>
    </source>
</evidence>
<name>A0A9Q8W9I7_9PEZI</name>